<comment type="caution">
    <text evidence="1">The sequence shown here is derived from an EMBL/GenBank/DDBJ whole genome shotgun (WGS) entry which is preliminary data.</text>
</comment>
<organism evidence="1 2">
    <name type="scientific">Aspergillus melleus</name>
    <dbReference type="NCBI Taxonomy" id="138277"/>
    <lineage>
        <taxon>Eukaryota</taxon>
        <taxon>Fungi</taxon>
        <taxon>Dikarya</taxon>
        <taxon>Ascomycota</taxon>
        <taxon>Pezizomycotina</taxon>
        <taxon>Eurotiomycetes</taxon>
        <taxon>Eurotiomycetidae</taxon>
        <taxon>Eurotiales</taxon>
        <taxon>Aspergillaceae</taxon>
        <taxon>Aspergillus</taxon>
        <taxon>Aspergillus subgen. Circumdati</taxon>
    </lineage>
</organism>
<protein>
    <submittedName>
        <fullName evidence="1">Uncharacterized protein</fullName>
    </submittedName>
</protein>
<sequence>MPPSLRAYSPQPRLDGALGRVVWVPPDSLELETDLCQQRRKLPFCPLEPALHKHVEVHEIGHQIRAGGGGARKDHLSDQEARGKAHGPGQLAQDDTTPLVVVVVLGIA</sequence>
<evidence type="ECO:0000313" key="1">
    <source>
        <dbReference type="EMBL" id="KAK1146902.1"/>
    </source>
</evidence>
<reference evidence="1 2" key="1">
    <citation type="journal article" date="2023" name="ACS Omega">
        <title>Identification of the Neoaspergillic Acid Biosynthesis Gene Cluster by Establishing an In Vitro CRISPR-Ribonucleoprotein Genetic System in Aspergillus melleus.</title>
        <authorList>
            <person name="Yuan B."/>
            <person name="Grau M.F."/>
            <person name="Murata R.M."/>
            <person name="Torok T."/>
            <person name="Venkateswaran K."/>
            <person name="Stajich J.E."/>
            <person name="Wang C.C.C."/>
        </authorList>
    </citation>
    <scope>NUCLEOTIDE SEQUENCE [LARGE SCALE GENOMIC DNA]</scope>
    <source>
        <strain evidence="1 2">IMV 1140</strain>
    </source>
</reference>
<dbReference type="Proteomes" id="UP001177260">
    <property type="component" value="Unassembled WGS sequence"/>
</dbReference>
<dbReference type="EMBL" id="JAOPJF010000014">
    <property type="protein sequence ID" value="KAK1146902.1"/>
    <property type="molecule type" value="Genomic_DNA"/>
</dbReference>
<accession>A0ACC3B915</accession>
<keyword evidence="2" id="KW-1185">Reference proteome</keyword>
<name>A0ACC3B915_9EURO</name>
<proteinExistence type="predicted"/>
<evidence type="ECO:0000313" key="2">
    <source>
        <dbReference type="Proteomes" id="UP001177260"/>
    </source>
</evidence>
<gene>
    <name evidence="1" type="ORF">N8T08_002228</name>
</gene>